<dbReference type="AlphaFoldDB" id="A0A5B7CTB0"/>
<organism evidence="2 3">
    <name type="scientific">Portunus trituberculatus</name>
    <name type="common">Swimming crab</name>
    <name type="synonym">Neptunus trituberculatus</name>
    <dbReference type="NCBI Taxonomy" id="210409"/>
    <lineage>
        <taxon>Eukaryota</taxon>
        <taxon>Metazoa</taxon>
        <taxon>Ecdysozoa</taxon>
        <taxon>Arthropoda</taxon>
        <taxon>Crustacea</taxon>
        <taxon>Multicrustacea</taxon>
        <taxon>Malacostraca</taxon>
        <taxon>Eumalacostraca</taxon>
        <taxon>Eucarida</taxon>
        <taxon>Decapoda</taxon>
        <taxon>Pleocyemata</taxon>
        <taxon>Brachyura</taxon>
        <taxon>Eubrachyura</taxon>
        <taxon>Portunoidea</taxon>
        <taxon>Portunidae</taxon>
        <taxon>Portuninae</taxon>
        <taxon>Portunus</taxon>
    </lineage>
</organism>
<sequence>MLLMKLRATHLPGGERSIAPPPGSPHPAKGVTHFLTPRHKRCSFSRLKTAGSDWEALSDKLAAWGPLGRPALHTHQLPTQAGHGMMVSEVTGAADRGGEQTKAGTSWILKVVGRSPVRQLVKAHHQACQVSGSVKVREPEPQESAGKRSVA</sequence>
<accession>A0A5B7CTB0</accession>
<comment type="caution">
    <text evidence="2">The sequence shown here is derived from an EMBL/GenBank/DDBJ whole genome shotgun (WGS) entry which is preliminary data.</text>
</comment>
<evidence type="ECO:0000313" key="3">
    <source>
        <dbReference type="Proteomes" id="UP000324222"/>
    </source>
</evidence>
<dbReference type="Proteomes" id="UP000324222">
    <property type="component" value="Unassembled WGS sequence"/>
</dbReference>
<evidence type="ECO:0000313" key="2">
    <source>
        <dbReference type="EMBL" id="MPC11884.1"/>
    </source>
</evidence>
<dbReference type="EMBL" id="VSRR010000186">
    <property type="protein sequence ID" value="MPC11884.1"/>
    <property type="molecule type" value="Genomic_DNA"/>
</dbReference>
<evidence type="ECO:0000256" key="1">
    <source>
        <dbReference type="SAM" id="MobiDB-lite"/>
    </source>
</evidence>
<feature type="region of interest" description="Disordered" evidence="1">
    <location>
        <begin position="130"/>
        <end position="151"/>
    </location>
</feature>
<gene>
    <name evidence="2" type="ORF">E2C01_004559</name>
</gene>
<name>A0A5B7CTB0_PORTR</name>
<keyword evidence="3" id="KW-1185">Reference proteome</keyword>
<proteinExistence type="predicted"/>
<protein>
    <submittedName>
        <fullName evidence="2">Uncharacterized protein</fullName>
    </submittedName>
</protein>
<reference evidence="2 3" key="1">
    <citation type="submission" date="2019-05" db="EMBL/GenBank/DDBJ databases">
        <title>Another draft genome of Portunus trituberculatus and its Hox gene families provides insights of decapod evolution.</title>
        <authorList>
            <person name="Jeong J.-H."/>
            <person name="Song I."/>
            <person name="Kim S."/>
            <person name="Choi T."/>
            <person name="Kim D."/>
            <person name="Ryu S."/>
            <person name="Kim W."/>
        </authorList>
    </citation>
    <scope>NUCLEOTIDE SEQUENCE [LARGE SCALE GENOMIC DNA]</scope>
    <source>
        <tissue evidence="2">Muscle</tissue>
    </source>
</reference>